<comment type="similarity">
    <text evidence="1">Belongs to the transferase hexapeptide repeat family.</text>
</comment>
<dbReference type="InterPro" id="IPR020019">
    <property type="entry name" value="AcTrfase_PglD-like"/>
</dbReference>
<dbReference type="EMBL" id="AVQI01000072">
    <property type="protein sequence ID" value="ERJ99821.1"/>
    <property type="molecule type" value="Genomic_DNA"/>
</dbReference>
<dbReference type="Pfam" id="PF00132">
    <property type="entry name" value="Hexapep"/>
    <property type="match status" value="1"/>
</dbReference>
<dbReference type="SUPFAM" id="SSF51161">
    <property type="entry name" value="Trimeric LpxA-like enzymes"/>
    <property type="match status" value="1"/>
</dbReference>
<dbReference type="Gene3D" id="3.40.50.20">
    <property type="match status" value="1"/>
</dbReference>
<dbReference type="Pfam" id="PF17836">
    <property type="entry name" value="PglD_N"/>
    <property type="match status" value="1"/>
</dbReference>
<accession>A0ABN0P4J5</accession>
<proteinExistence type="inferred from homology"/>
<reference evidence="6 7" key="1">
    <citation type="submission" date="2013-08" db="EMBL/GenBank/DDBJ databases">
        <authorList>
            <person name="Durkin A.S."/>
            <person name="Haft D.R."/>
            <person name="McCorrison J."/>
            <person name="Torralba M."/>
            <person name="Gillis M."/>
            <person name="Haft D.H."/>
            <person name="Methe B."/>
            <person name="Sutton G."/>
            <person name="Nelson K.E."/>
        </authorList>
    </citation>
    <scope>NUCLEOTIDE SEQUENCE [LARGE SCALE GENOMIC DNA]</scope>
    <source>
        <strain evidence="6 7">ATCC 35536</strain>
    </source>
</reference>
<dbReference type="InterPro" id="IPR050179">
    <property type="entry name" value="Trans_hexapeptide_repeat"/>
</dbReference>
<dbReference type="Proteomes" id="UP000016646">
    <property type="component" value="Unassembled WGS sequence"/>
</dbReference>
<dbReference type="InterPro" id="IPR001451">
    <property type="entry name" value="Hexapep"/>
</dbReference>
<dbReference type="InterPro" id="IPR041561">
    <property type="entry name" value="PglD_N"/>
</dbReference>
<dbReference type="InterPro" id="IPR018357">
    <property type="entry name" value="Hexapep_transf_CS"/>
</dbReference>
<dbReference type="PROSITE" id="PS00101">
    <property type="entry name" value="HEXAPEP_TRANSFERASES"/>
    <property type="match status" value="1"/>
</dbReference>
<dbReference type="PANTHER" id="PTHR43300:SF7">
    <property type="entry name" value="UDP-N-ACETYLBACILLOSAMINE N-ACETYLTRANSFERASE"/>
    <property type="match status" value="1"/>
</dbReference>
<dbReference type="Gene3D" id="2.160.10.10">
    <property type="entry name" value="Hexapeptide repeat proteins"/>
    <property type="match status" value="1"/>
</dbReference>
<dbReference type="PANTHER" id="PTHR43300">
    <property type="entry name" value="ACETYLTRANSFERASE"/>
    <property type="match status" value="1"/>
</dbReference>
<feature type="domain" description="PglD N-terminal" evidence="5">
    <location>
        <begin position="2"/>
        <end position="85"/>
    </location>
</feature>
<name>A0ABN0P4J5_TRESO</name>
<protein>
    <submittedName>
        <fullName evidence="6">Sugar O-acyltransferase, sialic acid O-acetyltransferase NeuD family</fullName>
    </submittedName>
</protein>
<gene>
    <name evidence="6" type="ORF">HMPREF0860_0559</name>
</gene>
<dbReference type="RefSeq" id="WP_021495738.1">
    <property type="nucleotide sequence ID" value="NZ_AVQI01000072.1"/>
</dbReference>
<evidence type="ECO:0000256" key="4">
    <source>
        <dbReference type="ARBA" id="ARBA00023315"/>
    </source>
</evidence>
<sequence length="211" mass="22125">MKLLLVGNGGHCRSILDTVLSMNVYSQIGIVSEDKNDEIPKIDTVIHAGTDDDLPMLLRNGYAQAFVAVGSIGDTSIRRKIADNLLKIGFEIPNLIDPTAAVSKTAKLGQGIFIGKNVSINTGAVIGDFAIINTGAIIEHDCIVQDFVHISPGSVICGGAAIGNDSHIGANSTVKQYIEIGDHAIIGMGSNIINSIAADCIAYGNPCKVRK</sequence>
<evidence type="ECO:0000313" key="7">
    <source>
        <dbReference type="Proteomes" id="UP000016646"/>
    </source>
</evidence>
<evidence type="ECO:0000256" key="2">
    <source>
        <dbReference type="ARBA" id="ARBA00022679"/>
    </source>
</evidence>
<keyword evidence="4" id="KW-0012">Acyltransferase</keyword>
<keyword evidence="2" id="KW-0808">Transferase</keyword>
<evidence type="ECO:0000259" key="5">
    <source>
        <dbReference type="Pfam" id="PF17836"/>
    </source>
</evidence>
<evidence type="ECO:0000256" key="1">
    <source>
        <dbReference type="ARBA" id="ARBA00007274"/>
    </source>
</evidence>
<evidence type="ECO:0000256" key="3">
    <source>
        <dbReference type="ARBA" id="ARBA00022737"/>
    </source>
</evidence>
<keyword evidence="7" id="KW-1185">Reference proteome</keyword>
<dbReference type="NCBIfam" id="TIGR03570">
    <property type="entry name" value="NeuD_NnaD"/>
    <property type="match status" value="1"/>
</dbReference>
<comment type="caution">
    <text evidence="6">The sequence shown here is derived from an EMBL/GenBank/DDBJ whole genome shotgun (WGS) entry which is preliminary data.</text>
</comment>
<dbReference type="InterPro" id="IPR011004">
    <property type="entry name" value="Trimer_LpxA-like_sf"/>
</dbReference>
<evidence type="ECO:0000313" key="6">
    <source>
        <dbReference type="EMBL" id="ERJ99821.1"/>
    </source>
</evidence>
<keyword evidence="3" id="KW-0677">Repeat</keyword>
<dbReference type="CDD" id="cd03360">
    <property type="entry name" value="LbH_AT_putative"/>
    <property type="match status" value="1"/>
</dbReference>
<organism evidence="6 7">
    <name type="scientific">Treponema socranskii subsp. socranskii VPI DR56BR1116 = ATCC 35536</name>
    <dbReference type="NCBI Taxonomy" id="1125725"/>
    <lineage>
        <taxon>Bacteria</taxon>
        <taxon>Pseudomonadati</taxon>
        <taxon>Spirochaetota</taxon>
        <taxon>Spirochaetia</taxon>
        <taxon>Spirochaetales</taxon>
        <taxon>Treponemataceae</taxon>
        <taxon>Treponema</taxon>
    </lineage>
</organism>